<proteinExistence type="predicted"/>
<organism evidence="2 3">
    <name type="scientific">Sphingomonas gei</name>
    <dbReference type="NCBI Taxonomy" id="1395960"/>
    <lineage>
        <taxon>Bacteria</taxon>
        <taxon>Pseudomonadati</taxon>
        <taxon>Pseudomonadota</taxon>
        <taxon>Alphaproteobacteria</taxon>
        <taxon>Sphingomonadales</taxon>
        <taxon>Sphingomonadaceae</taxon>
        <taxon>Sphingomonas</taxon>
    </lineage>
</organism>
<dbReference type="AlphaFoldDB" id="A0A4S1X526"/>
<keyword evidence="3" id="KW-1185">Reference proteome</keyword>
<keyword evidence="1" id="KW-0732">Signal</keyword>
<comment type="caution">
    <text evidence="2">The sequence shown here is derived from an EMBL/GenBank/DDBJ whole genome shotgun (WGS) entry which is preliminary data.</text>
</comment>
<feature type="signal peptide" evidence="1">
    <location>
        <begin position="1"/>
        <end position="20"/>
    </location>
</feature>
<accession>A0A4S1X526</accession>
<reference evidence="2 3" key="1">
    <citation type="submission" date="2019-04" db="EMBL/GenBank/DDBJ databases">
        <title>Sphingomonas psychrotolerans sp. nov., isolated from soil in the Tianshan Mountains, Xinjiang, China.</title>
        <authorList>
            <person name="Luo Y."/>
            <person name="Sheng H."/>
        </authorList>
    </citation>
    <scope>NUCLEOTIDE SEQUENCE [LARGE SCALE GENOMIC DNA]</scope>
    <source>
        <strain evidence="2 3">ZFGT-11</strain>
    </source>
</reference>
<protein>
    <submittedName>
        <fullName evidence="2">Uncharacterized protein</fullName>
    </submittedName>
</protein>
<gene>
    <name evidence="2" type="ORF">E5A73_17880</name>
</gene>
<dbReference type="EMBL" id="SRXT01000007">
    <property type="protein sequence ID" value="TGX50287.1"/>
    <property type="molecule type" value="Genomic_DNA"/>
</dbReference>
<sequence length="266" mass="28304">MGNILSWLAAPVFAAAAASALPPKDNVRLELPILVSEAADAVPEETSTGAMFGAQQARYRSVATIAHDLKLADGTLLLAAGTRLFEHRAAGASFKGPVYCRLVKPKKMAALLCLADQDGNAGFDTLWEGNAVVARSDRLAPALPYPDAKRVALTFDPIGYQIGPPEAEEALQLGFCISGSNPLLGQHHFYEALGTADAPIAITGTHRAVRFSGGPARIEIAGAVIEASKLGKKRYSVRVIKPLEAGEHVLVEQYQIEQRILFIPRG</sequence>
<feature type="chain" id="PRO_5020913918" evidence="1">
    <location>
        <begin position="21"/>
        <end position="266"/>
    </location>
</feature>
<dbReference type="Proteomes" id="UP000306147">
    <property type="component" value="Unassembled WGS sequence"/>
</dbReference>
<name>A0A4S1X526_9SPHN</name>
<evidence type="ECO:0000313" key="2">
    <source>
        <dbReference type="EMBL" id="TGX50287.1"/>
    </source>
</evidence>
<dbReference type="RefSeq" id="WP_135965203.1">
    <property type="nucleotide sequence ID" value="NZ_SRXT01000007.1"/>
</dbReference>
<evidence type="ECO:0000313" key="3">
    <source>
        <dbReference type="Proteomes" id="UP000306147"/>
    </source>
</evidence>
<evidence type="ECO:0000256" key="1">
    <source>
        <dbReference type="SAM" id="SignalP"/>
    </source>
</evidence>